<reference evidence="2" key="1">
    <citation type="journal article" date="2018" name="Cell. Mol. Life Sci.">
        <title>Giant fish-killing water bug reveals ancient and dynamic venom evolution in Heteroptera.</title>
        <authorList>
            <person name="Walker A.A."/>
            <person name="Hernandez-Vargas M.J."/>
            <person name="Corzo G."/>
            <person name="Fry B.G."/>
            <person name="King G.F."/>
        </authorList>
    </citation>
    <scope>NUCLEOTIDE SEQUENCE</scope>
</reference>
<proteinExistence type="evidence at transcript level"/>
<protein>
    <submittedName>
        <fullName evidence="2">Venom peptide Ld11a</fullName>
    </submittedName>
</protein>
<feature type="signal peptide" evidence="1">
    <location>
        <begin position="1"/>
        <end position="22"/>
    </location>
</feature>
<dbReference type="EMBL" id="MF683309">
    <property type="protein sequence ID" value="ATU82450.1"/>
    <property type="molecule type" value="mRNA"/>
</dbReference>
<name>A0A2K8JVX0_9HEMI</name>
<dbReference type="AlphaFoldDB" id="A0A2K8JVX0"/>
<organism evidence="2">
    <name type="scientific">Lethocerus distinctifemur</name>
    <dbReference type="NCBI Taxonomy" id="280095"/>
    <lineage>
        <taxon>Eukaryota</taxon>
        <taxon>Metazoa</taxon>
        <taxon>Ecdysozoa</taxon>
        <taxon>Arthropoda</taxon>
        <taxon>Hexapoda</taxon>
        <taxon>Insecta</taxon>
        <taxon>Pterygota</taxon>
        <taxon>Neoptera</taxon>
        <taxon>Paraneoptera</taxon>
        <taxon>Hemiptera</taxon>
        <taxon>Heteroptera</taxon>
        <taxon>Panheteroptera</taxon>
        <taxon>Nepomorpha</taxon>
        <taxon>Belostomatidae</taxon>
        <taxon>Lethocerinae</taxon>
        <taxon>Lethocerus</taxon>
    </lineage>
</organism>
<keyword evidence="1" id="KW-0732">Signal</keyword>
<accession>A0A2K8JVX0</accession>
<sequence length="101" mass="10925">MLFRTGIILCAAILALSATCEGASRVRRESDDGEDVMAKLNKAFSSIKEDFQAAAGKLAQTDLFKDTQAKLAEFGQSFSEAGKQIGANMQQKFQELSKSQS</sequence>
<evidence type="ECO:0000256" key="1">
    <source>
        <dbReference type="SAM" id="SignalP"/>
    </source>
</evidence>
<feature type="chain" id="PRO_5014765455" evidence="1">
    <location>
        <begin position="23"/>
        <end position="101"/>
    </location>
</feature>
<evidence type="ECO:0000313" key="2">
    <source>
        <dbReference type="EMBL" id="ATU82450.1"/>
    </source>
</evidence>